<dbReference type="InParanoid" id="A0A136IX66"/>
<accession>A0A136IX66</accession>
<feature type="domain" description="2EXR" evidence="1">
    <location>
        <begin position="4"/>
        <end position="166"/>
    </location>
</feature>
<dbReference type="OrthoDB" id="3473305at2759"/>
<dbReference type="PANTHER" id="PTHR35910:SF6">
    <property type="entry name" value="2EXR DOMAIN-CONTAINING PROTEIN"/>
    <property type="match status" value="1"/>
</dbReference>
<dbReference type="InterPro" id="IPR045518">
    <property type="entry name" value="2EXR"/>
</dbReference>
<dbReference type="Pfam" id="PF20150">
    <property type="entry name" value="2EXR"/>
    <property type="match status" value="1"/>
</dbReference>
<keyword evidence="3" id="KW-1185">Reference proteome</keyword>
<sequence length="517" mass="57778">MASFPLFSQLPPELRLRIWELALPAQRLITVHLLDFSVRETAETKEYTDDDGLTTTEEWTIRDKVQPDEDIDFFGPKHDGASPDSQDGTPNLLPTSKLFYTLHFPNIHSDPAVLFRVNKEAASVAAARYRLCLRYRPTTYSSTANPGVPKHRRTAVLPLDPETDILFVDYCAAGSGDITDPLLCLISDCLAYDPRRLGLAHFALRAEDRGHMFGGARNDGTLPQSALLASVTRVPRAAAQAKEAVYNLETLSRVLHAQRDAGFQPRSGTRPAVMDHHNVALPIWADTVALEAAPAPLPGGADARPVGRDWEQIVLPEGLACLPTTMSDWLDRYLEIDRGPDEDRGGRGRFAKRFIVAEDPGRLRDHLRRHVDGRVGCEGHLASYAHAQAAARDRRIADEIRREERQQNGDNYRGRTIYSRHEELERRSTLPPVAGFWIWSPEALEHAEMRVSFVPVDMAARARPQLMRFSLAGECRADARGVCGFARAGCEALARSTRNDAEEEEDESWDMMGLNLY</sequence>
<evidence type="ECO:0000313" key="2">
    <source>
        <dbReference type="EMBL" id="KXJ89326.1"/>
    </source>
</evidence>
<evidence type="ECO:0000313" key="3">
    <source>
        <dbReference type="Proteomes" id="UP000070501"/>
    </source>
</evidence>
<evidence type="ECO:0000259" key="1">
    <source>
        <dbReference type="Pfam" id="PF20150"/>
    </source>
</evidence>
<gene>
    <name evidence="2" type="ORF">Micbo1qcDRAFT_206283</name>
</gene>
<proteinExistence type="predicted"/>
<name>A0A136IX66_9PEZI</name>
<dbReference type="EMBL" id="KQ964255">
    <property type="protein sequence ID" value="KXJ89326.1"/>
    <property type="molecule type" value="Genomic_DNA"/>
</dbReference>
<protein>
    <recommendedName>
        <fullName evidence="1">2EXR domain-containing protein</fullName>
    </recommendedName>
</protein>
<dbReference type="AlphaFoldDB" id="A0A136IX66"/>
<reference evidence="3" key="1">
    <citation type="submission" date="2016-02" db="EMBL/GenBank/DDBJ databases">
        <title>Draft genome sequence of Microdochium bolleyi, a fungal endophyte of beachgrass.</title>
        <authorList>
            <consortium name="DOE Joint Genome Institute"/>
            <person name="David A.S."/>
            <person name="May G."/>
            <person name="Haridas S."/>
            <person name="Lim J."/>
            <person name="Wang M."/>
            <person name="Labutti K."/>
            <person name="Lipzen A."/>
            <person name="Barry K."/>
            <person name="Grigoriev I.V."/>
        </authorList>
    </citation>
    <scope>NUCLEOTIDE SEQUENCE [LARGE SCALE GENOMIC DNA]</scope>
    <source>
        <strain evidence="3">J235TASD1</strain>
    </source>
</reference>
<organism evidence="2 3">
    <name type="scientific">Microdochium bolleyi</name>
    <dbReference type="NCBI Taxonomy" id="196109"/>
    <lineage>
        <taxon>Eukaryota</taxon>
        <taxon>Fungi</taxon>
        <taxon>Dikarya</taxon>
        <taxon>Ascomycota</taxon>
        <taxon>Pezizomycotina</taxon>
        <taxon>Sordariomycetes</taxon>
        <taxon>Xylariomycetidae</taxon>
        <taxon>Xylariales</taxon>
        <taxon>Microdochiaceae</taxon>
        <taxon>Microdochium</taxon>
    </lineage>
</organism>
<dbReference type="PANTHER" id="PTHR35910">
    <property type="entry name" value="2EXR DOMAIN-CONTAINING PROTEIN"/>
    <property type="match status" value="1"/>
</dbReference>
<dbReference type="Proteomes" id="UP000070501">
    <property type="component" value="Unassembled WGS sequence"/>
</dbReference>